<evidence type="ECO:0000256" key="6">
    <source>
        <dbReference type="ARBA" id="ARBA00022763"/>
    </source>
</evidence>
<dbReference type="PANTHER" id="PTHR47707">
    <property type="entry name" value="8-OXO-DGTP DIPHOSPHATASE"/>
    <property type="match status" value="1"/>
</dbReference>
<keyword evidence="6" id="KW-0227">DNA damage</keyword>
<evidence type="ECO:0000256" key="7">
    <source>
        <dbReference type="ARBA" id="ARBA00022801"/>
    </source>
</evidence>
<keyword evidence="7" id="KW-0378">Hydrolase</keyword>
<evidence type="ECO:0000256" key="10">
    <source>
        <dbReference type="ARBA" id="ARBA00035861"/>
    </source>
</evidence>
<evidence type="ECO:0000256" key="9">
    <source>
        <dbReference type="ARBA" id="ARBA00023204"/>
    </source>
</evidence>
<comment type="catalytic activity">
    <reaction evidence="11">
        <text>8-oxo-GTP + H2O = 8-oxo-GMP + diphosphate + H(+)</text>
        <dbReference type="Rhea" id="RHEA:67616"/>
        <dbReference type="ChEBI" id="CHEBI:15377"/>
        <dbReference type="ChEBI" id="CHEBI:15378"/>
        <dbReference type="ChEBI" id="CHEBI:33019"/>
        <dbReference type="ChEBI" id="CHEBI:143553"/>
        <dbReference type="ChEBI" id="CHEBI:145694"/>
    </reaction>
</comment>
<evidence type="ECO:0000256" key="8">
    <source>
        <dbReference type="ARBA" id="ARBA00022842"/>
    </source>
</evidence>
<dbReference type="EC" id="3.6.1.55" evidence="12"/>
<proteinExistence type="inferred from homology"/>
<evidence type="ECO:0000256" key="15">
    <source>
        <dbReference type="ARBA" id="ARBA00041979"/>
    </source>
</evidence>
<dbReference type="PROSITE" id="PS51462">
    <property type="entry name" value="NUDIX"/>
    <property type="match status" value="1"/>
</dbReference>
<organism evidence="18 19">
    <name type="scientific">Enterovibrio qingdaonensis</name>
    <dbReference type="NCBI Taxonomy" id="2899818"/>
    <lineage>
        <taxon>Bacteria</taxon>
        <taxon>Pseudomonadati</taxon>
        <taxon>Pseudomonadota</taxon>
        <taxon>Gammaproteobacteria</taxon>
        <taxon>Vibrionales</taxon>
        <taxon>Vibrionaceae</taxon>
        <taxon>Enterovibrio</taxon>
    </lineage>
</organism>
<evidence type="ECO:0000256" key="13">
    <source>
        <dbReference type="ARBA" id="ARBA00040794"/>
    </source>
</evidence>
<comment type="cofactor">
    <cofactor evidence="1">
        <name>Mg(2+)</name>
        <dbReference type="ChEBI" id="CHEBI:18420"/>
    </cofactor>
</comment>
<dbReference type="InterPro" id="IPR000086">
    <property type="entry name" value="NUDIX_hydrolase_dom"/>
</dbReference>
<evidence type="ECO:0000256" key="12">
    <source>
        <dbReference type="ARBA" id="ARBA00038905"/>
    </source>
</evidence>
<evidence type="ECO:0000259" key="17">
    <source>
        <dbReference type="PROSITE" id="PS51462"/>
    </source>
</evidence>
<dbReference type="PRINTS" id="PR00502">
    <property type="entry name" value="NUDIXFAMILY"/>
</dbReference>
<evidence type="ECO:0000256" key="1">
    <source>
        <dbReference type="ARBA" id="ARBA00001946"/>
    </source>
</evidence>
<comment type="similarity">
    <text evidence="2">Belongs to the Nudix hydrolase family.</text>
</comment>
<dbReference type="InterPro" id="IPR020476">
    <property type="entry name" value="Nudix_hydrolase"/>
</dbReference>
<dbReference type="SUPFAM" id="SSF55811">
    <property type="entry name" value="Nudix"/>
    <property type="match status" value="1"/>
</dbReference>
<dbReference type="InterPro" id="IPR020084">
    <property type="entry name" value="NUDIX_hydrolase_CS"/>
</dbReference>
<dbReference type="RefSeq" id="WP_274141747.1">
    <property type="nucleotide sequence ID" value="NZ_JAJUBB010000005.1"/>
</dbReference>
<keyword evidence="8" id="KW-0460">Magnesium</keyword>
<protein>
    <recommendedName>
        <fullName evidence="13">8-oxo-dGTP diphosphatase</fullName>
        <ecNumber evidence="12">3.6.1.55</ecNumber>
    </recommendedName>
    <alternativeName>
        <fullName evidence="16">7,8-dihydro-8-oxoguanine-triphosphatase</fullName>
    </alternativeName>
    <alternativeName>
        <fullName evidence="15">Mutator protein MutT</fullName>
    </alternativeName>
    <alternativeName>
        <fullName evidence="14">dGTP pyrophosphohydrolase</fullName>
    </alternativeName>
</protein>
<evidence type="ECO:0000256" key="16">
    <source>
        <dbReference type="ARBA" id="ARBA00042798"/>
    </source>
</evidence>
<comment type="catalytic activity">
    <reaction evidence="10">
        <text>8-oxo-dGTP + H2O = 8-oxo-dGMP + diphosphate + H(+)</text>
        <dbReference type="Rhea" id="RHEA:31575"/>
        <dbReference type="ChEBI" id="CHEBI:15377"/>
        <dbReference type="ChEBI" id="CHEBI:15378"/>
        <dbReference type="ChEBI" id="CHEBI:33019"/>
        <dbReference type="ChEBI" id="CHEBI:63224"/>
        <dbReference type="ChEBI" id="CHEBI:77896"/>
        <dbReference type="EC" id="3.6.1.55"/>
    </reaction>
</comment>
<dbReference type="PROSITE" id="PS00893">
    <property type="entry name" value="NUDIX_BOX"/>
    <property type="match status" value="1"/>
</dbReference>
<evidence type="ECO:0000256" key="3">
    <source>
        <dbReference type="ARBA" id="ARBA00022457"/>
    </source>
</evidence>
<evidence type="ECO:0000256" key="14">
    <source>
        <dbReference type="ARBA" id="ARBA00041592"/>
    </source>
</evidence>
<dbReference type="CDD" id="cd03425">
    <property type="entry name" value="NUDIX_MutT_NudA_like"/>
    <property type="match status" value="1"/>
</dbReference>
<evidence type="ECO:0000256" key="11">
    <source>
        <dbReference type="ARBA" id="ARBA00036904"/>
    </source>
</evidence>
<dbReference type="InterPro" id="IPR015797">
    <property type="entry name" value="NUDIX_hydrolase-like_dom_sf"/>
</dbReference>
<name>A0ABT5QK22_9GAMM</name>
<sequence length="134" mass="14850">MPQDAILVVAGVIRDGHKILITQRFDSDEGLGLWEFPGGKVELGESEQEALARELFEELGVEVEVGAFQLETRHTYPTKTICLRSYECTITSGEITLHCHQAMAWVDANALGDYRFSSADKPLVAKLQSKKNPS</sequence>
<dbReference type="Proteomes" id="UP001149821">
    <property type="component" value="Unassembled WGS sequence"/>
</dbReference>
<evidence type="ECO:0000256" key="4">
    <source>
        <dbReference type="ARBA" id="ARBA00022705"/>
    </source>
</evidence>
<evidence type="ECO:0000256" key="2">
    <source>
        <dbReference type="ARBA" id="ARBA00005582"/>
    </source>
</evidence>
<keyword evidence="4" id="KW-0235">DNA replication</keyword>
<dbReference type="InterPro" id="IPR029119">
    <property type="entry name" value="MutY_C"/>
</dbReference>
<reference evidence="18" key="1">
    <citation type="submission" date="2021-12" db="EMBL/GenBank/DDBJ databases">
        <title>Enterovibrio ZSDZ35 sp. nov. and Enterovibrio ZSDZ42 sp. nov., isolated from coastal seawater in Qingdao.</title>
        <authorList>
            <person name="Zhang P."/>
        </authorList>
    </citation>
    <scope>NUCLEOTIDE SEQUENCE</scope>
    <source>
        <strain evidence="18">ZSDZ35</strain>
    </source>
</reference>
<evidence type="ECO:0000256" key="5">
    <source>
        <dbReference type="ARBA" id="ARBA00022723"/>
    </source>
</evidence>
<keyword evidence="5" id="KW-0479">Metal-binding</keyword>
<evidence type="ECO:0000313" key="18">
    <source>
        <dbReference type="EMBL" id="MDD1781342.1"/>
    </source>
</evidence>
<dbReference type="EMBL" id="JAJUBB010000005">
    <property type="protein sequence ID" value="MDD1781342.1"/>
    <property type="molecule type" value="Genomic_DNA"/>
</dbReference>
<gene>
    <name evidence="18" type="ORF">LRP49_09015</name>
</gene>
<dbReference type="PANTHER" id="PTHR47707:SF1">
    <property type="entry name" value="NUDIX HYDROLASE FAMILY PROTEIN"/>
    <property type="match status" value="1"/>
</dbReference>
<feature type="domain" description="Nudix hydrolase" evidence="17">
    <location>
        <begin position="4"/>
        <end position="129"/>
    </location>
</feature>
<dbReference type="Pfam" id="PF14815">
    <property type="entry name" value="NUDIX_4"/>
    <property type="match status" value="1"/>
</dbReference>
<keyword evidence="9" id="KW-0234">DNA repair</keyword>
<accession>A0ABT5QK22</accession>
<keyword evidence="19" id="KW-1185">Reference proteome</keyword>
<keyword evidence="3" id="KW-0515">Mutator protein</keyword>
<evidence type="ECO:0000313" key="19">
    <source>
        <dbReference type="Proteomes" id="UP001149821"/>
    </source>
</evidence>
<dbReference type="InterPro" id="IPR047127">
    <property type="entry name" value="MutT-like"/>
</dbReference>
<comment type="caution">
    <text evidence="18">The sequence shown here is derived from an EMBL/GenBank/DDBJ whole genome shotgun (WGS) entry which is preliminary data.</text>
</comment>
<dbReference type="Gene3D" id="3.90.79.10">
    <property type="entry name" value="Nucleoside Triphosphate Pyrophosphohydrolase"/>
    <property type="match status" value="1"/>
</dbReference>